<dbReference type="AlphaFoldDB" id="A0A072P4A3"/>
<dbReference type="Gene3D" id="1.10.1520.10">
    <property type="entry name" value="Ribonuclease III domain"/>
    <property type="match status" value="1"/>
</dbReference>
<protein>
    <recommendedName>
        <fullName evidence="2">RNase III domain-containing protein</fullName>
    </recommendedName>
</protein>
<feature type="region of interest" description="Disordered" evidence="1">
    <location>
        <begin position="1"/>
        <end position="20"/>
    </location>
</feature>
<feature type="domain" description="RNase III" evidence="2">
    <location>
        <begin position="61"/>
        <end position="199"/>
    </location>
</feature>
<dbReference type="InterPro" id="IPR040030">
    <property type="entry name" value="Ribosomal_mL57"/>
</dbReference>
<sequence>MEVEPEPSPRWSHTPPAMKAPFSARLKSDNVRPLKINSDPRKLDQVYVSFLGQDGDKLLSDETKWLAVTAKSYDHGRRKRILELQCSLGLLSVSNTSSQFFKNDPHGLGRIPYSNPATDGVEVLAGGARNWFAHHKNISKIAIQYGFHEVVRWVPRLPDNLESSGSDLVYSQALLAVIGALALEQGSAVANRAAKERILIPMGLRVNMDKKVDQIRET</sequence>
<accession>A0A072P4A3</accession>
<comment type="caution">
    <text evidence="3">The sequence shown here is derived from an EMBL/GenBank/DDBJ whole genome shotgun (WGS) entry which is preliminary data.</text>
</comment>
<dbReference type="InterPro" id="IPR000999">
    <property type="entry name" value="RNase_III_dom"/>
</dbReference>
<dbReference type="Proteomes" id="UP000027920">
    <property type="component" value="Unassembled WGS sequence"/>
</dbReference>
<reference evidence="3 4" key="1">
    <citation type="submission" date="2013-03" db="EMBL/GenBank/DDBJ databases">
        <title>The Genome Sequence of Exophiala aquamarina CBS 119918.</title>
        <authorList>
            <consortium name="The Broad Institute Genomics Platform"/>
            <person name="Cuomo C."/>
            <person name="de Hoog S."/>
            <person name="Gorbushina A."/>
            <person name="Walker B."/>
            <person name="Young S.K."/>
            <person name="Zeng Q."/>
            <person name="Gargeya S."/>
            <person name="Fitzgerald M."/>
            <person name="Haas B."/>
            <person name="Abouelleil A."/>
            <person name="Allen A.W."/>
            <person name="Alvarado L."/>
            <person name="Arachchi H.M."/>
            <person name="Berlin A.M."/>
            <person name="Chapman S.B."/>
            <person name="Gainer-Dewar J."/>
            <person name="Goldberg J."/>
            <person name="Griggs A."/>
            <person name="Gujja S."/>
            <person name="Hansen M."/>
            <person name="Howarth C."/>
            <person name="Imamovic A."/>
            <person name="Ireland A."/>
            <person name="Larimer J."/>
            <person name="McCowan C."/>
            <person name="Murphy C."/>
            <person name="Pearson M."/>
            <person name="Poon T.W."/>
            <person name="Priest M."/>
            <person name="Roberts A."/>
            <person name="Saif S."/>
            <person name="Shea T."/>
            <person name="Sisk P."/>
            <person name="Sykes S."/>
            <person name="Wortman J."/>
            <person name="Nusbaum C."/>
            <person name="Birren B."/>
        </authorList>
    </citation>
    <scope>NUCLEOTIDE SEQUENCE [LARGE SCALE GENOMIC DNA]</scope>
    <source>
        <strain evidence="3 4">CBS 119918</strain>
    </source>
</reference>
<evidence type="ECO:0000259" key="2">
    <source>
        <dbReference type="Pfam" id="PF14622"/>
    </source>
</evidence>
<dbReference type="PANTHER" id="PTHR28160">
    <property type="entry name" value="54S RIBOSOMAL PROTEIN L15, MITOCHONDRIAL"/>
    <property type="match status" value="1"/>
</dbReference>
<keyword evidence="4" id="KW-1185">Reference proteome</keyword>
<dbReference type="STRING" id="1182545.A0A072P4A3"/>
<dbReference type="Pfam" id="PF14622">
    <property type="entry name" value="Ribonucleas_3_3"/>
    <property type="match status" value="1"/>
</dbReference>
<dbReference type="GO" id="GO:0006396">
    <property type="term" value="P:RNA processing"/>
    <property type="evidence" value="ECO:0007669"/>
    <property type="project" value="InterPro"/>
</dbReference>
<organism evidence="3 4">
    <name type="scientific">Exophiala aquamarina CBS 119918</name>
    <dbReference type="NCBI Taxonomy" id="1182545"/>
    <lineage>
        <taxon>Eukaryota</taxon>
        <taxon>Fungi</taxon>
        <taxon>Dikarya</taxon>
        <taxon>Ascomycota</taxon>
        <taxon>Pezizomycotina</taxon>
        <taxon>Eurotiomycetes</taxon>
        <taxon>Chaetothyriomycetidae</taxon>
        <taxon>Chaetothyriales</taxon>
        <taxon>Herpotrichiellaceae</taxon>
        <taxon>Exophiala</taxon>
    </lineage>
</organism>
<dbReference type="InterPro" id="IPR036389">
    <property type="entry name" value="RNase_III_sf"/>
</dbReference>
<dbReference type="VEuPathDB" id="FungiDB:A1O9_09367"/>
<dbReference type="OrthoDB" id="2281895at2759"/>
<dbReference type="GO" id="GO:0004525">
    <property type="term" value="F:ribonuclease III activity"/>
    <property type="evidence" value="ECO:0007669"/>
    <property type="project" value="InterPro"/>
</dbReference>
<evidence type="ECO:0000313" key="4">
    <source>
        <dbReference type="Proteomes" id="UP000027920"/>
    </source>
</evidence>
<dbReference type="GO" id="GO:0003735">
    <property type="term" value="F:structural constituent of ribosome"/>
    <property type="evidence" value="ECO:0007669"/>
    <property type="project" value="InterPro"/>
</dbReference>
<name>A0A072P4A3_9EURO</name>
<evidence type="ECO:0000256" key="1">
    <source>
        <dbReference type="SAM" id="MobiDB-lite"/>
    </source>
</evidence>
<evidence type="ECO:0000313" key="3">
    <source>
        <dbReference type="EMBL" id="KEF54924.1"/>
    </source>
</evidence>
<dbReference type="HOGENOM" id="CLU_057354_0_0_1"/>
<dbReference type="RefSeq" id="XP_013257514.1">
    <property type="nucleotide sequence ID" value="XM_013402060.1"/>
</dbReference>
<dbReference type="GO" id="GO:0032543">
    <property type="term" value="P:mitochondrial translation"/>
    <property type="evidence" value="ECO:0007669"/>
    <property type="project" value="InterPro"/>
</dbReference>
<proteinExistence type="predicted"/>
<dbReference type="PANTHER" id="PTHR28160:SF1">
    <property type="entry name" value="LARGE RIBOSOMAL SUBUNIT PROTEIN ML57"/>
    <property type="match status" value="1"/>
</dbReference>
<dbReference type="GeneID" id="25284276"/>
<dbReference type="GO" id="GO:0005762">
    <property type="term" value="C:mitochondrial large ribosomal subunit"/>
    <property type="evidence" value="ECO:0007669"/>
    <property type="project" value="InterPro"/>
</dbReference>
<dbReference type="EMBL" id="AMGV01000009">
    <property type="protein sequence ID" value="KEF54924.1"/>
    <property type="molecule type" value="Genomic_DNA"/>
</dbReference>
<gene>
    <name evidence="3" type="ORF">A1O9_09367</name>
</gene>